<dbReference type="AlphaFoldDB" id="A0A9P0MJW9"/>
<proteinExistence type="predicted"/>
<reference evidence="1" key="1">
    <citation type="submission" date="2022-01" db="EMBL/GenBank/DDBJ databases">
        <authorList>
            <person name="King R."/>
        </authorList>
    </citation>
    <scope>NUCLEOTIDE SEQUENCE</scope>
</reference>
<gene>
    <name evidence="1" type="ORF">NEZAVI_LOCUS7053</name>
</gene>
<dbReference type="Proteomes" id="UP001152798">
    <property type="component" value="Chromosome 3"/>
</dbReference>
<evidence type="ECO:0000313" key="1">
    <source>
        <dbReference type="EMBL" id="CAH1397149.1"/>
    </source>
</evidence>
<evidence type="ECO:0000313" key="2">
    <source>
        <dbReference type="Proteomes" id="UP001152798"/>
    </source>
</evidence>
<keyword evidence="2" id="KW-1185">Reference proteome</keyword>
<accession>A0A9P0MJW9</accession>
<name>A0A9P0MJW9_NEZVI</name>
<protein>
    <submittedName>
        <fullName evidence="1">Uncharacterized protein</fullName>
    </submittedName>
</protein>
<dbReference type="EMBL" id="OV725079">
    <property type="protein sequence ID" value="CAH1397149.1"/>
    <property type="molecule type" value="Genomic_DNA"/>
</dbReference>
<sequence length="69" mass="7804">MLSGQVSETHEQRDNKQTSAGCLAHQCVVLCLWGVFTSGFQIRCLLDPWRIKLKICRKSGTASYEHHCP</sequence>
<organism evidence="1 2">
    <name type="scientific">Nezara viridula</name>
    <name type="common">Southern green stink bug</name>
    <name type="synonym">Cimex viridulus</name>
    <dbReference type="NCBI Taxonomy" id="85310"/>
    <lineage>
        <taxon>Eukaryota</taxon>
        <taxon>Metazoa</taxon>
        <taxon>Ecdysozoa</taxon>
        <taxon>Arthropoda</taxon>
        <taxon>Hexapoda</taxon>
        <taxon>Insecta</taxon>
        <taxon>Pterygota</taxon>
        <taxon>Neoptera</taxon>
        <taxon>Paraneoptera</taxon>
        <taxon>Hemiptera</taxon>
        <taxon>Heteroptera</taxon>
        <taxon>Panheteroptera</taxon>
        <taxon>Pentatomomorpha</taxon>
        <taxon>Pentatomoidea</taxon>
        <taxon>Pentatomidae</taxon>
        <taxon>Pentatominae</taxon>
        <taxon>Nezara</taxon>
    </lineage>
</organism>